<evidence type="ECO:0000256" key="1">
    <source>
        <dbReference type="PROSITE-ProRule" id="PRU00330"/>
    </source>
</evidence>
<proteinExistence type="inferred from homology"/>
<dbReference type="InterPro" id="IPR045093">
    <property type="entry name" value="Cullin"/>
</dbReference>
<dbReference type="Pfam" id="PF26557">
    <property type="entry name" value="Cullin_AB"/>
    <property type="match status" value="1"/>
</dbReference>
<reference evidence="5" key="1">
    <citation type="submission" date="2025-08" db="UniProtKB">
        <authorList>
            <consortium name="RefSeq"/>
        </authorList>
    </citation>
    <scope>IDENTIFICATION</scope>
</reference>
<organism evidence="4 5">
    <name type="scientific">Priapulus caudatus</name>
    <name type="common">Priapulid worm</name>
    <dbReference type="NCBI Taxonomy" id="37621"/>
    <lineage>
        <taxon>Eukaryota</taxon>
        <taxon>Metazoa</taxon>
        <taxon>Ecdysozoa</taxon>
        <taxon>Scalidophora</taxon>
        <taxon>Priapulida</taxon>
        <taxon>Priapulimorpha</taxon>
        <taxon>Priapulimorphida</taxon>
        <taxon>Priapulidae</taxon>
        <taxon>Priapulus</taxon>
    </lineage>
</organism>
<keyword evidence="4" id="KW-1185">Reference proteome</keyword>
<dbReference type="InterPro" id="IPR059120">
    <property type="entry name" value="Cullin-like_AB"/>
</dbReference>
<evidence type="ECO:0000313" key="4">
    <source>
        <dbReference type="Proteomes" id="UP000695022"/>
    </source>
</evidence>
<gene>
    <name evidence="5" type="primary">LOC106818896</name>
</gene>
<evidence type="ECO:0000313" key="5">
    <source>
        <dbReference type="RefSeq" id="XP_014679052.1"/>
    </source>
</evidence>
<dbReference type="InterPro" id="IPR036317">
    <property type="entry name" value="Cullin_homology_sf"/>
</dbReference>
<name>A0ABM1F3N1_PRICU</name>
<dbReference type="PROSITE" id="PS50069">
    <property type="entry name" value="CULLIN_2"/>
    <property type="match status" value="1"/>
</dbReference>
<sequence>MSENEVEDKLTSSVIVFKYIDDKDVFQKFYSRMLAKRLIHGQSISMDAEEGMINRLKQACGYEFTSKLHRMFTDMSVSSDLNSKFMEFVRGREADLAINFSIFVLQAGAWPLGQASVSTFAIPQELEKSVQLFEEFYNTSFSGRKLSWLHHLCTAELKMSYLRKSYIVTVGTYQMSILLMFNSADSVAYRELMEHCHMQEKEFNKQLQSLLEAKLLNSDAENHESLNENSILTLNMSYSNKRTKFKISAAIQKETPQEVSNSRRTLRLMKTGSCTCKQRS</sequence>
<accession>A0ABM1F3N1</accession>
<dbReference type="Gene3D" id="3.30.230.130">
    <property type="entry name" value="Cullin, Chain C, Domain 2"/>
    <property type="match status" value="1"/>
</dbReference>
<evidence type="ECO:0000256" key="2">
    <source>
        <dbReference type="RuleBase" id="RU003829"/>
    </source>
</evidence>
<dbReference type="SMART" id="SM00182">
    <property type="entry name" value="CULLIN"/>
    <property type="match status" value="1"/>
</dbReference>
<protein>
    <submittedName>
        <fullName evidence="5">Cullin-2-like</fullName>
    </submittedName>
</protein>
<dbReference type="InterPro" id="IPR016158">
    <property type="entry name" value="Cullin_homology"/>
</dbReference>
<dbReference type="PANTHER" id="PTHR11932">
    <property type="entry name" value="CULLIN"/>
    <property type="match status" value="1"/>
</dbReference>
<evidence type="ECO:0000259" key="3">
    <source>
        <dbReference type="PROSITE" id="PS50069"/>
    </source>
</evidence>
<dbReference type="Proteomes" id="UP000695022">
    <property type="component" value="Unplaced"/>
</dbReference>
<dbReference type="InterPro" id="IPR001373">
    <property type="entry name" value="Cullin_N"/>
</dbReference>
<feature type="domain" description="Cullin family profile" evidence="3">
    <location>
        <begin position="1"/>
        <end position="211"/>
    </location>
</feature>
<dbReference type="RefSeq" id="XP_014679052.1">
    <property type="nucleotide sequence ID" value="XM_014823566.1"/>
</dbReference>
<dbReference type="SUPFAM" id="SSF75632">
    <property type="entry name" value="Cullin homology domain"/>
    <property type="match status" value="1"/>
</dbReference>
<dbReference type="Pfam" id="PF00888">
    <property type="entry name" value="Cullin"/>
    <property type="match status" value="1"/>
</dbReference>
<dbReference type="Gene3D" id="1.20.1310.10">
    <property type="entry name" value="Cullin Repeats"/>
    <property type="match status" value="1"/>
</dbReference>
<dbReference type="GeneID" id="106818896"/>
<comment type="similarity">
    <text evidence="1 2">Belongs to the cullin family.</text>
</comment>